<name>A0AAD5DSC1_9CHLO</name>
<evidence type="ECO:0000313" key="3">
    <source>
        <dbReference type="EMBL" id="KAI7842817.1"/>
    </source>
</evidence>
<dbReference type="PROSITE" id="PS51733">
    <property type="entry name" value="BPL_LPL_CATALYTIC"/>
    <property type="match status" value="1"/>
</dbReference>
<comment type="caution">
    <text evidence="3">The sequence shown here is derived from an EMBL/GenBank/DDBJ whole genome shotgun (WGS) entry which is preliminary data.</text>
</comment>
<dbReference type="CDD" id="cd16443">
    <property type="entry name" value="LplA"/>
    <property type="match status" value="1"/>
</dbReference>
<evidence type="ECO:0000256" key="1">
    <source>
        <dbReference type="SAM" id="MobiDB-lite"/>
    </source>
</evidence>
<dbReference type="InterPro" id="IPR045864">
    <property type="entry name" value="aa-tRNA-synth_II/BPL/LPL"/>
</dbReference>
<organism evidence="3 4">
    <name type="scientific">Chlorella ohadii</name>
    <dbReference type="NCBI Taxonomy" id="2649997"/>
    <lineage>
        <taxon>Eukaryota</taxon>
        <taxon>Viridiplantae</taxon>
        <taxon>Chlorophyta</taxon>
        <taxon>core chlorophytes</taxon>
        <taxon>Trebouxiophyceae</taxon>
        <taxon>Chlorellales</taxon>
        <taxon>Chlorellaceae</taxon>
        <taxon>Chlorella clade</taxon>
        <taxon>Chlorella</taxon>
    </lineage>
</organism>
<dbReference type="AlphaFoldDB" id="A0AAD5DSC1"/>
<dbReference type="SUPFAM" id="SSF55681">
    <property type="entry name" value="Class II aaRS and biotin synthetases"/>
    <property type="match status" value="1"/>
</dbReference>
<proteinExistence type="predicted"/>
<gene>
    <name evidence="3" type="ORF">COHA_003563</name>
</gene>
<sequence length="277" mass="31157">MQPAPGTVVRLLRLAGFPILRQLQLEEALLRATQHNWFVMNDGTPQPAIVLGVSGKPHQLVHLEAAAAHGVALIRRFTGGGTVVVDRDTLFTSLIMQHQSLPGVEPYPRPVMRYTEELYGTVFGPHGPFRLRENDYCFGDVKFGGNAQAITKDRWLHHTSLLWDFQEPRMALLKQPDRQPDYRQDRDHLEFVVRLKDRLPCRATLADQLCGGLEAAGFRLQESSLAEAEEALVANKLCGTRQLDWAQVLAEERQRQQQEQQQQEQHLSAATAGASQV</sequence>
<evidence type="ECO:0000313" key="4">
    <source>
        <dbReference type="Proteomes" id="UP001205105"/>
    </source>
</evidence>
<feature type="region of interest" description="Disordered" evidence="1">
    <location>
        <begin position="252"/>
        <end position="277"/>
    </location>
</feature>
<accession>A0AAD5DSC1</accession>
<dbReference type="Proteomes" id="UP001205105">
    <property type="component" value="Unassembled WGS sequence"/>
</dbReference>
<reference evidence="3" key="1">
    <citation type="submission" date="2020-11" db="EMBL/GenBank/DDBJ databases">
        <title>Chlorella ohadii genome sequencing and assembly.</title>
        <authorList>
            <person name="Murik O."/>
            <person name="Treves H."/>
            <person name="Kedem I."/>
            <person name="Shotland Y."/>
            <person name="Kaplan A."/>
        </authorList>
    </citation>
    <scope>NUCLEOTIDE SEQUENCE</scope>
    <source>
        <strain evidence="3">1</strain>
    </source>
</reference>
<evidence type="ECO:0000259" key="2">
    <source>
        <dbReference type="PROSITE" id="PS51733"/>
    </source>
</evidence>
<protein>
    <recommendedName>
        <fullName evidence="2">BPL/LPL catalytic domain-containing protein</fullName>
    </recommendedName>
</protein>
<dbReference type="InterPro" id="IPR053264">
    <property type="entry name" value="Lipoate-ligase_2_inactive"/>
</dbReference>
<dbReference type="InterPro" id="IPR004143">
    <property type="entry name" value="BPL_LPL_catalytic"/>
</dbReference>
<dbReference type="PANTHER" id="PTHR43506:SF1">
    <property type="entry name" value="BPL_LPL CATALYTIC DOMAIN-CONTAINING PROTEIN"/>
    <property type="match status" value="1"/>
</dbReference>
<dbReference type="Gene3D" id="3.30.930.10">
    <property type="entry name" value="Bira Bifunctional Protein, Domain 2"/>
    <property type="match status" value="1"/>
</dbReference>
<dbReference type="Pfam" id="PF21948">
    <property type="entry name" value="LplA-B_cat"/>
    <property type="match status" value="1"/>
</dbReference>
<keyword evidence="4" id="KW-1185">Reference proteome</keyword>
<dbReference type="EMBL" id="JADXDR010000048">
    <property type="protein sequence ID" value="KAI7842817.1"/>
    <property type="molecule type" value="Genomic_DNA"/>
</dbReference>
<feature type="domain" description="BPL/LPL catalytic" evidence="2">
    <location>
        <begin position="30"/>
        <end position="221"/>
    </location>
</feature>
<dbReference type="PANTHER" id="PTHR43506">
    <property type="entry name" value="BIOTIN/LIPOATE A/B PROTEIN LIGASE FAMILY"/>
    <property type="match status" value="1"/>
</dbReference>